<evidence type="ECO:0000313" key="2">
    <source>
        <dbReference type="EMBL" id="BAN65463.1"/>
    </source>
</evidence>
<protein>
    <submittedName>
        <fullName evidence="2">Uncharacterized protein</fullName>
    </submittedName>
</protein>
<sequence length="126" mass="14690">MKNLWQQQAEREMDEDLQEYSDDDEDSQVSSSGKQQRRQDSSDGQGAKKNKTEDNKSQTMEKRFMEFLRQNGGKVPIKRILDLFKITSKNDDFRIIHNLIQNRCNVSAEEVGNKKVKSISLKANYM</sequence>
<organism evidence="2">
    <name type="scientific">Babesia bovis</name>
    <dbReference type="NCBI Taxonomy" id="5865"/>
    <lineage>
        <taxon>Eukaryota</taxon>
        <taxon>Sar</taxon>
        <taxon>Alveolata</taxon>
        <taxon>Apicomplexa</taxon>
        <taxon>Aconoidasida</taxon>
        <taxon>Piroplasmida</taxon>
        <taxon>Babesiidae</taxon>
        <taxon>Babesia</taxon>
    </lineage>
</organism>
<reference evidence="2" key="1">
    <citation type="journal article" date="2014" name="BMC Genomics">
        <title>The Babesia bovis gene and promoter model: an update from full-length EST analysis.</title>
        <authorList>
            <person name="Yamagishi J."/>
            <person name="Wakaguri H."/>
            <person name="Yokoyama N."/>
            <person name="Yamashita R."/>
            <person name="Suzuki Y."/>
            <person name="Xuan X."/>
            <person name="Igarashi I."/>
        </authorList>
    </citation>
    <scope>NUCLEOTIDE SEQUENCE</scope>
    <source>
        <strain evidence="2">Texas</strain>
    </source>
</reference>
<feature type="compositionally biased region" description="Basic and acidic residues" evidence="1">
    <location>
        <begin position="50"/>
        <end position="62"/>
    </location>
</feature>
<accession>S6B260</accession>
<dbReference type="AlphaFoldDB" id="S6B260"/>
<gene>
    <name evidence="2" type="primary">BBOV_IV003520</name>
</gene>
<dbReference type="VEuPathDB" id="PiroplasmaDB:BBOV_IV003520"/>
<proteinExistence type="evidence at transcript level"/>
<feature type="compositionally biased region" description="Acidic residues" evidence="1">
    <location>
        <begin position="12"/>
        <end position="27"/>
    </location>
</feature>
<evidence type="ECO:0000256" key="1">
    <source>
        <dbReference type="SAM" id="MobiDB-lite"/>
    </source>
</evidence>
<dbReference type="EMBL" id="AK441669">
    <property type="protein sequence ID" value="BAN65463.1"/>
    <property type="molecule type" value="mRNA"/>
</dbReference>
<name>S6B260_BABBO</name>
<feature type="region of interest" description="Disordered" evidence="1">
    <location>
        <begin position="1"/>
        <end position="62"/>
    </location>
</feature>